<evidence type="ECO:0000313" key="5">
    <source>
        <dbReference type="Proteomes" id="UP000092213"/>
    </source>
</evidence>
<evidence type="ECO:0000313" key="4">
    <source>
        <dbReference type="Proteomes" id="UP000091897"/>
    </source>
</evidence>
<dbReference type="InterPro" id="IPR023606">
    <property type="entry name" value="CoA-Trfase_III_dom_1_sf"/>
</dbReference>
<reference evidence="4 5" key="1">
    <citation type="submission" date="2016-06" db="EMBL/GenBank/DDBJ databases">
        <title>Complete genome sequences of Bordetella bronchialis and Bordetella flabilis.</title>
        <authorList>
            <person name="LiPuma J.J."/>
            <person name="Spilker T."/>
        </authorList>
    </citation>
    <scope>NUCLEOTIDE SEQUENCE [LARGE SCALE GENOMIC DNA]</scope>
    <source>
        <strain evidence="3 5">AU17976</strain>
        <strain evidence="2 4">AU3182</strain>
    </source>
</reference>
<dbReference type="AlphaFoldDB" id="A0A193FHQ6"/>
<dbReference type="InterPro" id="IPR003673">
    <property type="entry name" value="CoA-Trfase_fam_III"/>
</dbReference>
<dbReference type="STRING" id="463025.BAU08_13845"/>
<dbReference type="InterPro" id="IPR044855">
    <property type="entry name" value="CoA-Trfase_III_dom3_sf"/>
</dbReference>
<gene>
    <name evidence="2" type="ORF">BAU06_13625</name>
    <name evidence="3" type="ORF">BAU08_13845</name>
</gene>
<dbReference type="RefSeq" id="WP_066349913.1">
    <property type="nucleotide sequence ID" value="NZ_CBCSFJ010000007.1"/>
</dbReference>
<name>A0A193FHQ6_9BORD</name>
<evidence type="ECO:0000256" key="1">
    <source>
        <dbReference type="ARBA" id="ARBA00022679"/>
    </source>
</evidence>
<keyword evidence="1" id="KW-0808">Transferase</keyword>
<dbReference type="InterPro" id="IPR050483">
    <property type="entry name" value="CoA-transferase_III_domain"/>
</dbReference>
<dbReference type="EMBL" id="CP016171">
    <property type="protein sequence ID" value="ANN72281.1"/>
    <property type="molecule type" value="Genomic_DNA"/>
</dbReference>
<evidence type="ECO:0000313" key="2">
    <source>
        <dbReference type="EMBL" id="ANN67195.1"/>
    </source>
</evidence>
<dbReference type="Pfam" id="PF02515">
    <property type="entry name" value="CoA_transf_3"/>
    <property type="match status" value="1"/>
</dbReference>
<dbReference type="Proteomes" id="UP000092213">
    <property type="component" value="Chromosome"/>
</dbReference>
<keyword evidence="4" id="KW-1185">Reference proteome</keyword>
<dbReference type="Gene3D" id="3.40.50.10540">
    <property type="entry name" value="Crotonobetainyl-coa:carnitine coa-transferase, domain 1"/>
    <property type="match status" value="1"/>
</dbReference>
<dbReference type="SUPFAM" id="SSF89796">
    <property type="entry name" value="CoA-transferase family III (CaiB/BaiF)"/>
    <property type="match status" value="1"/>
</dbReference>
<dbReference type="PANTHER" id="PTHR48207">
    <property type="entry name" value="SUCCINATE--HYDROXYMETHYLGLUTARATE COA-TRANSFERASE"/>
    <property type="match status" value="1"/>
</dbReference>
<organism evidence="3 5">
    <name type="scientific">Bordetella bronchialis</name>
    <dbReference type="NCBI Taxonomy" id="463025"/>
    <lineage>
        <taxon>Bacteria</taxon>
        <taxon>Pseudomonadati</taxon>
        <taxon>Pseudomonadota</taxon>
        <taxon>Betaproteobacteria</taxon>
        <taxon>Burkholderiales</taxon>
        <taxon>Alcaligenaceae</taxon>
        <taxon>Bordetella</taxon>
    </lineage>
</organism>
<dbReference type="KEGG" id="bbro:BAU06_13625"/>
<protein>
    <submittedName>
        <fullName evidence="3">Carnitine dehydratase</fullName>
    </submittedName>
</protein>
<dbReference type="EMBL" id="CP016170">
    <property type="protein sequence ID" value="ANN67195.1"/>
    <property type="molecule type" value="Genomic_DNA"/>
</dbReference>
<dbReference type="Gene3D" id="3.30.1540.10">
    <property type="entry name" value="formyl-coa transferase, domain 3"/>
    <property type="match status" value="1"/>
</dbReference>
<evidence type="ECO:0000313" key="3">
    <source>
        <dbReference type="EMBL" id="ANN72281.1"/>
    </source>
</evidence>
<accession>A0A193FHQ6</accession>
<proteinExistence type="predicted"/>
<dbReference type="GO" id="GO:0008410">
    <property type="term" value="F:CoA-transferase activity"/>
    <property type="evidence" value="ECO:0007669"/>
    <property type="project" value="TreeGrafter"/>
</dbReference>
<dbReference type="OrthoDB" id="5294844at2"/>
<dbReference type="PANTHER" id="PTHR48207:SF3">
    <property type="entry name" value="SUCCINATE--HYDROXYMETHYLGLUTARATE COA-TRANSFERASE"/>
    <property type="match status" value="1"/>
</dbReference>
<sequence>MAGVLAGIRVVEQGTFITGPAAGMLLADLGADVVKLENPDKGDPFRAFKGGLYSPHFQTYNRNKRSVALDTRAEQDLRDFDALIASADVFIQNFRPGVAERLNAGEARLRALNPRLVYCAISGFGGDGPAADRPAYDTVAQAASGFLGLLINPANPRVVGPAIADSLTGFYAAYGILGALHRRARTGEGCTVAVSMLEAMTHFNLDAFTHYFSAGEVMGPYSRPSVSQSYVLECADGKWIALHMSSPEKFWQGLAAAIDRPALFDEEPAFRTREDRIANHEALIALLRGIFKARTRAQWCERLQANDVPHAPMYDASEALNDPQARHLELEVATRHPVMGEFRTVRSPVSFDGVRSTAVSAPPMLGEHTEEVLGELRGARPRQP</sequence>
<dbReference type="Proteomes" id="UP000091897">
    <property type="component" value="Chromosome"/>
</dbReference>